<protein>
    <submittedName>
        <fullName evidence="1">Diacetylchitobiose deacetylase</fullName>
    </submittedName>
</protein>
<dbReference type="STRING" id="1343739.PAP_04135"/>
<accession>A0A075LTF4</accession>
<proteinExistence type="predicted"/>
<dbReference type="Proteomes" id="UP000027981">
    <property type="component" value="Chromosome"/>
</dbReference>
<keyword evidence="2" id="KW-1185">Reference proteome</keyword>
<organism evidence="1 2">
    <name type="scientific">Palaeococcus pacificus DY20341</name>
    <dbReference type="NCBI Taxonomy" id="1343739"/>
    <lineage>
        <taxon>Archaea</taxon>
        <taxon>Methanobacteriati</taxon>
        <taxon>Methanobacteriota</taxon>
        <taxon>Thermococci</taxon>
        <taxon>Thermococcales</taxon>
        <taxon>Thermococcaceae</taxon>
        <taxon>Palaeococcus</taxon>
    </lineage>
</organism>
<dbReference type="HOGENOM" id="CLU_049311_3_2_2"/>
<dbReference type="Pfam" id="PF02585">
    <property type="entry name" value="PIG-L"/>
    <property type="match status" value="1"/>
</dbReference>
<dbReference type="Gene3D" id="3.40.50.10320">
    <property type="entry name" value="LmbE-like"/>
    <property type="match status" value="1"/>
</dbReference>
<dbReference type="KEGG" id="ppac:PAP_04135"/>
<evidence type="ECO:0000313" key="2">
    <source>
        <dbReference type="Proteomes" id="UP000027981"/>
    </source>
</evidence>
<dbReference type="AlphaFoldDB" id="A0A075LTF4"/>
<reference evidence="2" key="1">
    <citation type="submission" date="2013-06" db="EMBL/GenBank/DDBJ databases">
        <title>Complete Genome Sequence of Hyperthermophilic Palaeococcus pacificus DY20341T, Isolated from a Deep-Sea Hydrothermal Sediments.</title>
        <authorList>
            <person name="Zeng X."/>
            <person name="Shao Z."/>
        </authorList>
    </citation>
    <scope>NUCLEOTIDE SEQUENCE [LARGE SCALE GENOMIC DNA]</scope>
    <source>
        <strain evidence="2">DY20341</strain>
    </source>
</reference>
<evidence type="ECO:0000313" key="1">
    <source>
        <dbReference type="EMBL" id="AIF69242.1"/>
    </source>
</evidence>
<dbReference type="PANTHER" id="PTHR12993">
    <property type="entry name" value="N-ACETYLGLUCOSAMINYL-PHOSPHATIDYLINOSITOL DE-N-ACETYLASE-RELATED"/>
    <property type="match status" value="1"/>
</dbReference>
<dbReference type="RefSeq" id="WP_236627010.1">
    <property type="nucleotide sequence ID" value="NZ_CP006019.1"/>
</dbReference>
<dbReference type="eggNOG" id="arCOG03460">
    <property type="taxonomic scope" value="Archaea"/>
</dbReference>
<gene>
    <name evidence="1" type="ORF">PAP_04135</name>
</gene>
<dbReference type="EMBL" id="CP006019">
    <property type="protein sequence ID" value="AIF69242.1"/>
    <property type="molecule type" value="Genomic_DNA"/>
</dbReference>
<dbReference type="SUPFAM" id="SSF102588">
    <property type="entry name" value="LmbE-like"/>
    <property type="match status" value="1"/>
</dbReference>
<reference evidence="1 2" key="2">
    <citation type="journal article" date="2015" name="Genome Announc.">
        <title>Complete Genome Sequence of Hyperthermophilic Piezophilic Archaeon Palaeococcus pacificus DY20341T, Isolated from Deep-Sea Hydrothermal Sediments.</title>
        <authorList>
            <person name="Zeng X."/>
            <person name="Jebbar M."/>
            <person name="Shao Z."/>
        </authorList>
    </citation>
    <scope>NUCLEOTIDE SEQUENCE [LARGE SCALE GENOMIC DNA]</scope>
    <source>
        <strain evidence="1 2">DY20341</strain>
    </source>
</reference>
<name>A0A075LTF4_9EURY</name>
<dbReference type="GeneID" id="24841953"/>
<dbReference type="InterPro" id="IPR003737">
    <property type="entry name" value="GlcNAc_PI_deacetylase-related"/>
</dbReference>
<sequence length="274" mass="31383">MMPFEMLNKMLGSLDDLDALKALIQRFFGIDFDDPFRDVKKVLCVQPHPDDCEVAIGGILAKLYLEGKDIAYLTLTDGSMGSHDISLEPKALAEIRKEEQARAAKIIGVKKLIWLDYMDTELPYSPEVRNKIISTIREEKPDMVLAPDPWLPYEVHPDHRNAGLLAMEATFFASFPHINKGDLENGLKPHDVPLVGLYYTARPNYIEDITDIFEVKLKALREHKSQFEANWQQWEIFFKSMALFYGKRINAMYGEGLKILPKMLLHITPFAEVI</sequence>
<dbReference type="GO" id="GO:0016811">
    <property type="term" value="F:hydrolase activity, acting on carbon-nitrogen (but not peptide) bonds, in linear amides"/>
    <property type="evidence" value="ECO:0007669"/>
    <property type="project" value="TreeGrafter"/>
</dbReference>
<dbReference type="InterPro" id="IPR024078">
    <property type="entry name" value="LmbE-like_dom_sf"/>
</dbReference>
<dbReference type="PANTHER" id="PTHR12993:SF11">
    <property type="entry name" value="N-ACETYLGLUCOSAMINYL-PHOSPHATIDYLINOSITOL DE-N-ACETYLASE"/>
    <property type="match status" value="1"/>
</dbReference>